<organism evidence="21 22">
    <name type="scientific">Achlya hypogyna</name>
    <name type="common">Oomycete</name>
    <name type="synonym">Protoachlya hypogyna</name>
    <dbReference type="NCBI Taxonomy" id="1202772"/>
    <lineage>
        <taxon>Eukaryota</taxon>
        <taxon>Sar</taxon>
        <taxon>Stramenopiles</taxon>
        <taxon>Oomycota</taxon>
        <taxon>Saprolegniomycetes</taxon>
        <taxon>Saprolegniales</taxon>
        <taxon>Achlyaceae</taxon>
        <taxon>Achlya</taxon>
    </lineage>
</organism>
<evidence type="ECO:0000256" key="6">
    <source>
        <dbReference type="ARBA" id="ARBA00022782"/>
    </source>
</evidence>
<keyword evidence="6" id="KW-0221">Differentiation</keyword>
<keyword evidence="11" id="KW-0560">Oxidoreductase</keyword>
<evidence type="ECO:0000256" key="9">
    <source>
        <dbReference type="ARBA" id="ARBA00022857"/>
    </source>
</evidence>
<reference evidence="21 22" key="1">
    <citation type="journal article" date="2014" name="Genome Biol. Evol.">
        <title>The secreted proteins of Achlya hypogyna and Thraustotheca clavata identify the ancestral oomycete secretome and reveal gene acquisitions by horizontal gene transfer.</title>
        <authorList>
            <person name="Misner I."/>
            <person name="Blouin N."/>
            <person name="Leonard G."/>
            <person name="Richards T.A."/>
            <person name="Lane C.E."/>
        </authorList>
    </citation>
    <scope>NUCLEOTIDE SEQUENCE [LARGE SCALE GENOMIC DNA]</scope>
    <source>
        <strain evidence="21 22">ATCC 48635</strain>
    </source>
</reference>
<dbReference type="GO" id="GO:0005789">
    <property type="term" value="C:endoplasmic reticulum membrane"/>
    <property type="evidence" value="ECO:0007669"/>
    <property type="project" value="UniProtKB-SubCell"/>
</dbReference>
<evidence type="ECO:0000256" key="4">
    <source>
        <dbReference type="ARBA" id="ARBA00012049"/>
    </source>
</evidence>
<dbReference type="InterPro" id="IPR016636">
    <property type="entry name" value="3-oxo-5-alpha-steroid_4-DH"/>
</dbReference>
<dbReference type="InterPro" id="IPR039357">
    <property type="entry name" value="SRD5A/TECR"/>
</dbReference>
<feature type="domain" description="3-oxo-5-alpha-steroid 4-dehydrogenase C-terminal" evidence="20">
    <location>
        <begin position="103"/>
        <end position="252"/>
    </location>
</feature>
<keyword evidence="7" id="KW-0256">Endoplasmic reticulum</keyword>
<feature type="transmembrane region" description="Helical" evidence="19">
    <location>
        <begin position="7"/>
        <end position="25"/>
    </location>
</feature>
<comment type="catalytic activity">
    <reaction evidence="18">
        <text>androst-4-ene-3,17-dione + NADPH + H(+) = 5alpha-androstan-3,17-dione + NADP(+)</text>
        <dbReference type="Rhea" id="RHEA:50816"/>
        <dbReference type="ChEBI" id="CHEBI:15378"/>
        <dbReference type="ChEBI" id="CHEBI:15994"/>
        <dbReference type="ChEBI" id="CHEBI:16422"/>
        <dbReference type="ChEBI" id="CHEBI:57783"/>
        <dbReference type="ChEBI" id="CHEBI:58349"/>
    </reaction>
    <physiologicalReaction direction="left-to-right" evidence="18">
        <dbReference type="Rhea" id="RHEA:50817"/>
    </physiologicalReaction>
</comment>
<evidence type="ECO:0000256" key="10">
    <source>
        <dbReference type="ARBA" id="ARBA00022989"/>
    </source>
</evidence>
<dbReference type="PANTHER" id="PTHR10556">
    <property type="entry name" value="3-OXO-5-ALPHA-STEROID 4-DEHYDROGENASE"/>
    <property type="match status" value="1"/>
</dbReference>
<evidence type="ECO:0000256" key="13">
    <source>
        <dbReference type="ARBA" id="ARBA00023136"/>
    </source>
</evidence>
<keyword evidence="13 19" id="KW-0472">Membrane</keyword>
<comment type="subcellular location">
    <subcellularLocation>
        <location evidence="1">Endoplasmic reticulum membrane</location>
        <topology evidence="1">Multi-pass membrane protein</topology>
    </subcellularLocation>
    <subcellularLocation>
        <location evidence="2">Microsome membrane</location>
    </subcellularLocation>
</comment>
<evidence type="ECO:0000256" key="3">
    <source>
        <dbReference type="ARBA" id="ARBA00007742"/>
    </source>
</evidence>
<sequence>MEDILQLICVAWVVVAAGTYVLLQFVTAPFGRHTASGWGPVLDNKLGWCLMELPSLLLITASAIREYSSGSSSYASVLYALWILHYTNRSIVYPLRIKATPKPMPALVALCAFGFNLVNAGLNGASLLRDAAVYDATWLFQPRTILGLALFFCGMSINWVSDEMLIRLRKPGETGYKIPHGFLFEYVSCPNHLGECIEWVGFALMAGNLAASTFAIWTLSNLVPRAASHHAWYKAQFKDYPLKRQAIIPFLY</sequence>
<dbReference type="GO" id="GO:0006694">
    <property type="term" value="P:steroid biosynthetic process"/>
    <property type="evidence" value="ECO:0007669"/>
    <property type="project" value="TreeGrafter"/>
</dbReference>
<dbReference type="PROSITE" id="PS50244">
    <property type="entry name" value="S5A_REDUCTASE"/>
    <property type="match status" value="1"/>
</dbReference>
<evidence type="ECO:0000313" key="22">
    <source>
        <dbReference type="Proteomes" id="UP000243579"/>
    </source>
</evidence>
<comment type="function">
    <text evidence="14">Converts testosterone into 5-alpha-dihydrotestosterone and progesterone or corticosterone into their corresponding 5-alpha-3-oxosteroids. It plays a central role in sexual differentiation and androgen physiology.</text>
</comment>
<evidence type="ECO:0000256" key="2">
    <source>
        <dbReference type="ARBA" id="ARBA00004524"/>
    </source>
</evidence>
<evidence type="ECO:0000256" key="5">
    <source>
        <dbReference type="ARBA" id="ARBA00022692"/>
    </source>
</evidence>
<dbReference type="GO" id="GO:0047751">
    <property type="term" value="F:3-oxo-5-alpha-steroid 4-dehydrogenase (NADP+) activity"/>
    <property type="evidence" value="ECO:0007669"/>
    <property type="project" value="UniProtKB-EC"/>
</dbReference>
<dbReference type="OrthoDB" id="5788137at2759"/>
<keyword evidence="5 19" id="KW-0812">Transmembrane</keyword>
<proteinExistence type="inferred from homology"/>
<keyword evidence="9" id="KW-0521">NADP</keyword>
<comment type="caution">
    <text evidence="21">The sequence shown here is derived from an EMBL/GenBank/DDBJ whole genome shotgun (WGS) entry which is preliminary data.</text>
</comment>
<evidence type="ECO:0000313" key="21">
    <source>
        <dbReference type="EMBL" id="OQR86284.1"/>
    </source>
</evidence>
<gene>
    <name evidence="21" type="ORF">ACHHYP_20498</name>
</gene>
<feature type="transmembrane region" description="Helical" evidence="19">
    <location>
        <begin position="106"/>
        <end position="128"/>
    </location>
</feature>
<evidence type="ECO:0000256" key="15">
    <source>
        <dbReference type="ARBA" id="ARBA00039428"/>
    </source>
</evidence>
<evidence type="ECO:0000256" key="17">
    <source>
        <dbReference type="ARBA" id="ARBA00042579"/>
    </source>
</evidence>
<protein>
    <recommendedName>
        <fullName evidence="15">3-oxo-5-alpha-steroid 4-dehydrogenase 1</fullName>
        <ecNumber evidence="4">1.3.1.22</ecNumber>
    </recommendedName>
    <alternativeName>
        <fullName evidence="16">SR type 1</fullName>
    </alternativeName>
    <alternativeName>
        <fullName evidence="17">Steroid 5-alpha-reductase 1</fullName>
    </alternativeName>
</protein>
<dbReference type="AlphaFoldDB" id="A0A1V9YKM4"/>
<comment type="similarity">
    <text evidence="3">Belongs to the steroid 5-alpha reductase family.</text>
</comment>
<dbReference type="Gene3D" id="1.20.120.1630">
    <property type="match status" value="1"/>
</dbReference>
<name>A0A1V9YKM4_ACHHY</name>
<keyword evidence="10 19" id="KW-1133">Transmembrane helix</keyword>
<keyword evidence="12" id="KW-0443">Lipid metabolism</keyword>
<evidence type="ECO:0000259" key="20">
    <source>
        <dbReference type="Pfam" id="PF02544"/>
    </source>
</evidence>
<dbReference type="Proteomes" id="UP000243579">
    <property type="component" value="Unassembled WGS sequence"/>
</dbReference>
<dbReference type="Pfam" id="PF02544">
    <property type="entry name" value="Steroid_dh"/>
    <property type="match status" value="1"/>
</dbReference>
<keyword evidence="22" id="KW-1185">Reference proteome</keyword>
<accession>A0A1V9YKM4</accession>
<dbReference type="EMBL" id="JNBR01001519">
    <property type="protein sequence ID" value="OQR86284.1"/>
    <property type="molecule type" value="Genomic_DNA"/>
</dbReference>
<evidence type="ECO:0000256" key="1">
    <source>
        <dbReference type="ARBA" id="ARBA00004477"/>
    </source>
</evidence>
<feature type="transmembrane region" description="Helical" evidence="19">
    <location>
        <begin position="140"/>
        <end position="160"/>
    </location>
</feature>
<dbReference type="FunFam" id="1.20.120.1630:FF:000002">
    <property type="entry name" value="Steroid 5 alpha-reductase 1"/>
    <property type="match status" value="1"/>
</dbReference>
<evidence type="ECO:0000256" key="7">
    <source>
        <dbReference type="ARBA" id="ARBA00022824"/>
    </source>
</evidence>
<evidence type="ECO:0000256" key="19">
    <source>
        <dbReference type="SAM" id="Phobius"/>
    </source>
</evidence>
<dbReference type="InterPro" id="IPR001104">
    <property type="entry name" value="3-oxo-5_a-steroid_4-DH_C"/>
</dbReference>
<dbReference type="STRING" id="1202772.A0A1V9YKM4"/>
<evidence type="ECO:0000256" key="18">
    <source>
        <dbReference type="ARBA" id="ARBA00049166"/>
    </source>
</evidence>
<dbReference type="PANTHER" id="PTHR10556:SF57">
    <property type="entry name" value="3-OXO-5-ALPHA-STEROID 4-DEHYDROGENASE 1"/>
    <property type="match status" value="1"/>
</dbReference>
<evidence type="ECO:0000256" key="16">
    <source>
        <dbReference type="ARBA" id="ARBA00041664"/>
    </source>
</evidence>
<keyword evidence="8" id="KW-0492">Microsome</keyword>
<evidence type="ECO:0000256" key="14">
    <source>
        <dbReference type="ARBA" id="ARBA00037789"/>
    </source>
</evidence>
<evidence type="ECO:0000256" key="12">
    <source>
        <dbReference type="ARBA" id="ARBA00023098"/>
    </source>
</evidence>
<dbReference type="GO" id="GO:0030154">
    <property type="term" value="P:cell differentiation"/>
    <property type="evidence" value="ECO:0007669"/>
    <property type="project" value="UniProtKB-KW"/>
</dbReference>
<evidence type="ECO:0000256" key="11">
    <source>
        <dbReference type="ARBA" id="ARBA00023002"/>
    </source>
</evidence>
<evidence type="ECO:0000256" key="8">
    <source>
        <dbReference type="ARBA" id="ARBA00022848"/>
    </source>
</evidence>
<dbReference type="PIRSF" id="PIRSF015596">
    <property type="entry name" value="5_alpha-SR2"/>
    <property type="match status" value="1"/>
</dbReference>
<dbReference type="EC" id="1.3.1.22" evidence="4"/>